<dbReference type="Gene3D" id="2.130.10.10">
    <property type="entry name" value="YVTN repeat-like/Quinoprotein amine dehydrogenase"/>
    <property type="match status" value="2"/>
</dbReference>
<dbReference type="SUPFAM" id="SSF47384">
    <property type="entry name" value="Homodimeric domain of signal transducing histidine kinase"/>
    <property type="match status" value="1"/>
</dbReference>
<dbReference type="InterPro" id="IPR013783">
    <property type="entry name" value="Ig-like_fold"/>
</dbReference>
<dbReference type="InterPro" id="IPR036890">
    <property type="entry name" value="HATPase_C_sf"/>
</dbReference>
<dbReference type="SMART" id="SM00387">
    <property type="entry name" value="HATPase_c"/>
    <property type="match status" value="1"/>
</dbReference>
<comment type="caution">
    <text evidence="8">The sequence shown here is derived from an EMBL/GenBank/DDBJ whole genome shotgun (WGS) entry which is preliminary data.</text>
</comment>
<evidence type="ECO:0000256" key="1">
    <source>
        <dbReference type="ARBA" id="ARBA00000085"/>
    </source>
</evidence>
<feature type="coiled-coil region" evidence="4">
    <location>
        <begin position="746"/>
        <end position="773"/>
    </location>
</feature>
<keyword evidence="4" id="KW-0175">Coiled coil</keyword>
<organism evidence="8 9">
    <name type="scientific">Limisphaera ngatamarikiensis</name>
    <dbReference type="NCBI Taxonomy" id="1324935"/>
    <lineage>
        <taxon>Bacteria</taxon>
        <taxon>Pseudomonadati</taxon>
        <taxon>Verrucomicrobiota</taxon>
        <taxon>Verrucomicrobiia</taxon>
        <taxon>Limisphaerales</taxon>
        <taxon>Limisphaeraceae</taxon>
        <taxon>Limisphaera</taxon>
    </lineage>
</organism>
<feature type="domain" description="Histidine kinase" evidence="7">
    <location>
        <begin position="789"/>
        <end position="1013"/>
    </location>
</feature>
<dbReference type="EC" id="2.7.13.3" evidence="2"/>
<keyword evidence="3" id="KW-0597">Phosphoprotein</keyword>
<dbReference type="Gene3D" id="3.30.565.10">
    <property type="entry name" value="Histidine kinase-like ATPase, C-terminal domain"/>
    <property type="match status" value="1"/>
</dbReference>
<evidence type="ECO:0000256" key="3">
    <source>
        <dbReference type="ARBA" id="ARBA00022553"/>
    </source>
</evidence>
<accession>A0A6M1RK78</accession>
<keyword evidence="6" id="KW-0812">Transmembrane</keyword>
<evidence type="ECO:0000313" key="8">
    <source>
        <dbReference type="EMBL" id="NGO40166.1"/>
    </source>
</evidence>
<proteinExistence type="predicted"/>
<gene>
    <name evidence="8" type="ORF">G4L39_12290</name>
</gene>
<comment type="catalytic activity">
    <reaction evidence="1">
        <text>ATP + protein L-histidine = ADP + protein N-phospho-L-histidine.</text>
        <dbReference type="EC" id="2.7.13.3"/>
    </reaction>
</comment>
<dbReference type="GO" id="GO:0000155">
    <property type="term" value="F:phosphorelay sensor kinase activity"/>
    <property type="evidence" value="ECO:0007669"/>
    <property type="project" value="InterPro"/>
</dbReference>
<reference evidence="8 9" key="1">
    <citation type="submission" date="2020-02" db="EMBL/GenBank/DDBJ databases">
        <title>Draft genome sequence of Limisphaera ngatamarikiensis NGM72.4T, a thermophilic Verrucomicrobia grouped in subdivision 3.</title>
        <authorList>
            <person name="Carere C.R."/>
            <person name="Steen J."/>
            <person name="Hugenholtz P."/>
            <person name="Stott M.B."/>
        </authorList>
    </citation>
    <scope>NUCLEOTIDE SEQUENCE [LARGE SCALE GENOMIC DNA]</scope>
    <source>
        <strain evidence="8 9">NGM72.4</strain>
    </source>
</reference>
<protein>
    <recommendedName>
        <fullName evidence="2">histidine kinase</fullName>
        <ecNumber evidence="2">2.7.13.3</ecNumber>
    </recommendedName>
</protein>
<evidence type="ECO:0000259" key="7">
    <source>
        <dbReference type="PROSITE" id="PS50109"/>
    </source>
</evidence>
<feature type="region of interest" description="Disordered" evidence="5">
    <location>
        <begin position="1014"/>
        <end position="1033"/>
    </location>
</feature>
<dbReference type="InterPro" id="IPR003594">
    <property type="entry name" value="HATPase_dom"/>
</dbReference>
<feature type="transmembrane region" description="Helical" evidence="6">
    <location>
        <begin position="724"/>
        <end position="743"/>
    </location>
</feature>
<dbReference type="SUPFAM" id="SSF63829">
    <property type="entry name" value="Calcium-dependent phosphotriesterase"/>
    <property type="match status" value="3"/>
</dbReference>
<dbReference type="SUPFAM" id="SSF55874">
    <property type="entry name" value="ATPase domain of HSP90 chaperone/DNA topoisomerase II/histidine kinase"/>
    <property type="match status" value="1"/>
</dbReference>
<dbReference type="Pfam" id="PF02518">
    <property type="entry name" value="HATPase_c"/>
    <property type="match status" value="1"/>
</dbReference>
<sequence length="1033" mass="114662">MSHRIPRAWIAAGIGLWLAWPGAGRAATWWRSFKALDGMAEAACAGVTATVRGEVIVRHRRTNAVSRLDGYTVQVVDLPARAGSRVWAWHTGQLWTAAAGGVFLYSGTNWTWIRIQAGPVNPDTPIRPVRTGRLLVLLPDRLLVLQVTRDGAVEVETVQTASALALGRLWDLWVGRDGNLWISAERGLARANVPARSLRAGDPWQRWELPVEWGLADLQGLTEDTLGHLVMTASTTGQTRVALQFDGSRWQPGPDLPQGAFRVWHGPGDDLWSLSESRLWRFDASRREWVHDESCPAREFYDVAPAPDGTFWLATLDGLLKYSPPLWQPVHAAVNDMPVLALAEAPDGMLWLARPDRLDGWDGLRVVSRPLPKGMHPEEGGAVQVWAAADGYLWIQHAGRAWVAGPGDPDWIEVRGPAGEPARALGRRHDGTLVVQTEPAAESADPAGTLWRWRAGQWEPFPVLPPASAPGGPWTAYLETRSGDEWLAARTGMIRIRQGREQGFLMTDLMEADAVELLAEGPDGRIYAGGREQVWCWDEREWTLVWSGSGPLRTLGCTRDGSLWVISAEGVFRRTDVGWIGHGPDEGLPAATLHGMIEDRRGRLWLATGRGLYGWHPEADRDPPQTELNLPESLTVPEGSLVTLGLRGWDRWKFTPTSRLLYSYRLNEGDWSPAQESTVITWNDLPAGRYVVQVRTVDRAGNVERRPAQREFHVRLPWYREPRLVGVAVTGALGVLFFAGLALNRHRRLRRSYAEVERQVAERTRQLESAYQELLESQKMRALGTLAAGVAHDFNNLLSIIKGSVQVIEDHMDDPVKVRRRLERIKAMVEQGTRVVQAMLGFSRASAGQFERLSLNQVVHDTLALLGEPWRNDCQVTFEPGRDLPPVPMIRDLVQQSLLNLLFNAAEAGGPTGQIIVRTRRLRELPPRMVLRPADAPEYVEVSVQDFGCGIRPEDLTRIWEPFFTTKALSSRRGTGLGLTMVYEMTKRLGGGLAVESQPGQGSTFRLILPVPPMDSGTLEPATREVAGPGTQS</sequence>
<dbReference type="Gene3D" id="1.10.287.130">
    <property type="match status" value="1"/>
</dbReference>
<dbReference type="Gene3D" id="2.60.40.10">
    <property type="entry name" value="Immunoglobulins"/>
    <property type="match status" value="1"/>
</dbReference>
<dbReference type="SMART" id="SM00388">
    <property type="entry name" value="HisKA"/>
    <property type="match status" value="1"/>
</dbReference>
<dbReference type="EMBL" id="JAAKYA010000082">
    <property type="protein sequence ID" value="NGO40166.1"/>
    <property type="molecule type" value="Genomic_DNA"/>
</dbReference>
<dbReference type="Proteomes" id="UP000477311">
    <property type="component" value="Unassembled WGS sequence"/>
</dbReference>
<evidence type="ECO:0000256" key="4">
    <source>
        <dbReference type="SAM" id="Coils"/>
    </source>
</evidence>
<dbReference type="InterPro" id="IPR015943">
    <property type="entry name" value="WD40/YVTN_repeat-like_dom_sf"/>
</dbReference>
<name>A0A6M1RK78_9BACT</name>
<dbReference type="InterPro" id="IPR004358">
    <property type="entry name" value="Sig_transdc_His_kin-like_C"/>
</dbReference>
<dbReference type="PRINTS" id="PR00344">
    <property type="entry name" value="BCTRLSENSOR"/>
</dbReference>
<dbReference type="AlphaFoldDB" id="A0A6M1RK78"/>
<dbReference type="PANTHER" id="PTHR43065">
    <property type="entry name" value="SENSOR HISTIDINE KINASE"/>
    <property type="match status" value="1"/>
</dbReference>
<evidence type="ECO:0000256" key="6">
    <source>
        <dbReference type="SAM" id="Phobius"/>
    </source>
</evidence>
<dbReference type="InterPro" id="IPR003661">
    <property type="entry name" value="HisK_dim/P_dom"/>
</dbReference>
<dbReference type="InterPro" id="IPR011123">
    <property type="entry name" value="Y_Y_Y"/>
</dbReference>
<dbReference type="CDD" id="cd00082">
    <property type="entry name" value="HisKA"/>
    <property type="match status" value="1"/>
</dbReference>
<dbReference type="InterPro" id="IPR036097">
    <property type="entry name" value="HisK_dim/P_sf"/>
</dbReference>
<dbReference type="PANTHER" id="PTHR43065:SF42">
    <property type="entry name" value="TWO-COMPONENT SENSOR PPRA"/>
    <property type="match status" value="1"/>
</dbReference>
<keyword evidence="6" id="KW-0472">Membrane</keyword>
<evidence type="ECO:0000313" key="9">
    <source>
        <dbReference type="Proteomes" id="UP000477311"/>
    </source>
</evidence>
<evidence type="ECO:0000256" key="2">
    <source>
        <dbReference type="ARBA" id="ARBA00012438"/>
    </source>
</evidence>
<dbReference type="Pfam" id="PF07495">
    <property type="entry name" value="Y_Y_Y"/>
    <property type="match status" value="1"/>
</dbReference>
<keyword evidence="6" id="KW-1133">Transmembrane helix</keyword>
<dbReference type="RefSeq" id="WP_165108482.1">
    <property type="nucleotide sequence ID" value="NZ_JAAKYA010000082.1"/>
</dbReference>
<evidence type="ECO:0000256" key="5">
    <source>
        <dbReference type="SAM" id="MobiDB-lite"/>
    </source>
</evidence>
<keyword evidence="9" id="KW-1185">Reference proteome</keyword>
<dbReference type="Pfam" id="PF00512">
    <property type="entry name" value="HisKA"/>
    <property type="match status" value="1"/>
</dbReference>
<dbReference type="PROSITE" id="PS50109">
    <property type="entry name" value="HIS_KIN"/>
    <property type="match status" value="1"/>
</dbReference>
<dbReference type="InterPro" id="IPR005467">
    <property type="entry name" value="His_kinase_dom"/>
</dbReference>